<dbReference type="PANTHER" id="PTHR46268:SF6">
    <property type="entry name" value="UNIVERSAL STRESS PROTEIN UP12"/>
    <property type="match status" value="1"/>
</dbReference>
<gene>
    <name evidence="3" type="ORF">FHS56_001821</name>
</gene>
<dbReference type="Pfam" id="PF00582">
    <property type="entry name" value="Usp"/>
    <property type="match status" value="1"/>
</dbReference>
<comment type="caution">
    <text evidence="3">The sequence shown here is derived from an EMBL/GenBank/DDBJ whole genome shotgun (WGS) entry which is preliminary data.</text>
</comment>
<dbReference type="RefSeq" id="WP_166919857.1">
    <property type="nucleotide sequence ID" value="NZ_JAASRN010000002.1"/>
</dbReference>
<evidence type="ECO:0000313" key="4">
    <source>
        <dbReference type="Proteomes" id="UP000537126"/>
    </source>
</evidence>
<proteinExistence type="inferred from homology"/>
<dbReference type="InterPro" id="IPR006015">
    <property type="entry name" value="Universal_stress_UspA"/>
</dbReference>
<evidence type="ECO:0000259" key="2">
    <source>
        <dbReference type="Pfam" id="PF00582"/>
    </source>
</evidence>
<sequence length="272" mass="31242">MNIERILFATDFSAHSECALRFALKLFGHSLQEVAIVHVFEPPYDFALRLAERFRIEEEKGHKAIEELCRRVNIAASIKTRALVIPGKITESILEAAEATQAQCIVTGTQGNRSLENRLLGSTAAELMELAECSFLAIPEGVSIQRPEHIFYATAYRPKDVNIVCDLAQLAQIHQAQMHVLHVDEKDDFEKQLLFRGFQSFVKERLGDERVIFEHLCHDDVVSAMLNYMQPYEHALLALSYYRRSFWKSLFYHSKIEDLIYMAKLPLWVVKA</sequence>
<dbReference type="Gene3D" id="3.40.50.12370">
    <property type="match status" value="1"/>
</dbReference>
<reference evidence="3 4" key="1">
    <citation type="submission" date="2020-03" db="EMBL/GenBank/DDBJ databases">
        <title>Genomic Encyclopedia of Type Strains, Phase IV (KMG-IV): sequencing the most valuable type-strain genomes for metagenomic binning, comparative biology and taxonomic classification.</title>
        <authorList>
            <person name="Goeker M."/>
        </authorList>
    </citation>
    <scope>NUCLEOTIDE SEQUENCE [LARGE SCALE GENOMIC DNA]</scope>
    <source>
        <strain evidence="3 4">DSM 5718</strain>
    </source>
</reference>
<dbReference type="AlphaFoldDB" id="A0A846MRM1"/>
<dbReference type="EMBL" id="JAASRN010000002">
    <property type="protein sequence ID" value="NIK74308.1"/>
    <property type="molecule type" value="Genomic_DNA"/>
</dbReference>
<keyword evidence="4" id="KW-1185">Reference proteome</keyword>
<dbReference type="SUPFAM" id="SSF52402">
    <property type="entry name" value="Adenine nucleotide alpha hydrolases-like"/>
    <property type="match status" value="2"/>
</dbReference>
<name>A0A846MRM1_9BACT</name>
<comment type="similarity">
    <text evidence="1">Belongs to the universal stress protein A family.</text>
</comment>
<accession>A0A846MRM1</accession>
<dbReference type="Proteomes" id="UP000537126">
    <property type="component" value="Unassembled WGS sequence"/>
</dbReference>
<evidence type="ECO:0000313" key="3">
    <source>
        <dbReference type="EMBL" id="NIK74308.1"/>
    </source>
</evidence>
<dbReference type="PANTHER" id="PTHR46268">
    <property type="entry name" value="STRESS RESPONSE PROTEIN NHAX"/>
    <property type="match status" value="1"/>
</dbReference>
<evidence type="ECO:0000256" key="1">
    <source>
        <dbReference type="ARBA" id="ARBA00008791"/>
    </source>
</evidence>
<feature type="domain" description="UspA" evidence="2">
    <location>
        <begin position="3"/>
        <end position="139"/>
    </location>
</feature>
<protein>
    <submittedName>
        <fullName evidence="3">Nucleotide-binding universal stress UspA family protein</fullName>
    </submittedName>
</protein>
<organism evidence="3 4">
    <name type="scientific">Thermonema lapsum</name>
    <dbReference type="NCBI Taxonomy" id="28195"/>
    <lineage>
        <taxon>Bacteria</taxon>
        <taxon>Pseudomonadati</taxon>
        <taxon>Bacteroidota</taxon>
        <taxon>Cytophagia</taxon>
        <taxon>Cytophagales</taxon>
        <taxon>Thermonemataceae</taxon>
        <taxon>Thermonema</taxon>
    </lineage>
</organism>
<dbReference type="InterPro" id="IPR006016">
    <property type="entry name" value="UspA"/>
</dbReference>
<dbReference type="CDD" id="cd00293">
    <property type="entry name" value="USP-like"/>
    <property type="match status" value="1"/>
</dbReference>
<dbReference type="PRINTS" id="PR01438">
    <property type="entry name" value="UNVRSLSTRESS"/>
</dbReference>